<sequence length="451" mass="51343">MAEEEEEITEEEEDEEVEEDEEEEAAEPEAPPAPASVDDEPPTEKMEATPQLRRAPPQEKDEAPAEQTEAEKAMLAAKKRHQEEEAAKIQDYEERRRVEKEQIEEELRTLKEKQEQRRQQREQEERELAERQRQNEEKRRQEEEESKARIEAEKQRREEERKKRQNLMAGSFAGGTTAGGKNFVIQKSEKGDQLKTLAAKQETSEEGKKAAKQAFLEAIQRRGANIADLLPNDLKDRIKQLHSRIVKLEGEKYDLEKRHERQEYDLKELHERERQVARNKALQKGLDPEEAAASIHPPKINVVSKFDRQIDRRSYGDRRDLYEHPIVKKPPKIAHGTARPPPEWGRRENEELEQIRKNLEPPKYVEQVKADGDAAKPPVQPIPLHVPGVDEVEEDENASIQATEGNLTAEGDGAGKTAAKDAEKAGRKVSGAAGGKAPAPPPTVKKPVKAK</sequence>
<dbReference type="FunCoup" id="A0A1I7VMU9">
    <property type="interactions" value="4"/>
</dbReference>
<organism evidence="3 4">
    <name type="scientific">Loa loa</name>
    <name type="common">Eye worm</name>
    <name type="synonym">Filaria loa</name>
    <dbReference type="NCBI Taxonomy" id="7209"/>
    <lineage>
        <taxon>Eukaryota</taxon>
        <taxon>Metazoa</taxon>
        <taxon>Ecdysozoa</taxon>
        <taxon>Nematoda</taxon>
        <taxon>Chromadorea</taxon>
        <taxon>Rhabditida</taxon>
        <taxon>Spirurina</taxon>
        <taxon>Spiruromorpha</taxon>
        <taxon>Filarioidea</taxon>
        <taxon>Onchocercidae</taxon>
        <taxon>Loa</taxon>
    </lineage>
</organism>
<dbReference type="STRING" id="7209.A0A1I7VMU9"/>
<dbReference type="GO" id="GO:0006937">
    <property type="term" value="P:regulation of muscle contraction"/>
    <property type="evidence" value="ECO:0007669"/>
    <property type="project" value="InterPro"/>
</dbReference>
<name>A0A1I7VMU9_LOALO</name>
<dbReference type="SUPFAM" id="SSF90250">
    <property type="entry name" value="Troponin coil-coiled subunits"/>
    <property type="match status" value="1"/>
</dbReference>
<dbReference type="WBParaSite" id="EN70_427">
    <property type="protein sequence ID" value="EN70_427"/>
    <property type="gene ID" value="EN70_427"/>
</dbReference>
<keyword evidence="3" id="KW-1185">Reference proteome</keyword>
<dbReference type="RefSeq" id="XP_003145669.1">
    <property type="nucleotide sequence ID" value="XM_003145621.2"/>
</dbReference>
<evidence type="ECO:0000313" key="2">
    <source>
        <dbReference type="EMBL" id="EFO18402.1"/>
    </source>
</evidence>
<dbReference type="AlphaFoldDB" id="A0A1I7VMU9"/>
<reference evidence="4" key="2">
    <citation type="submission" date="2016-11" db="UniProtKB">
        <authorList>
            <consortium name="WormBaseParasite"/>
        </authorList>
    </citation>
    <scope>IDENTIFICATION</scope>
</reference>
<dbReference type="OrthoDB" id="330499at2759"/>
<dbReference type="OMA" id="WGRRENE"/>
<dbReference type="GO" id="GO:0005523">
    <property type="term" value="F:tropomyosin binding"/>
    <property type="evidence" value="ECO:0007669"/>
    <property type="project" value="TreeGrafter"/>
</dbReference>
<feature type="compositionally biased region" description="Low complexity" evidence="1">
    <location>
        <begin position="428"/>
        <end position="437"/>
    </location>
</feature>
<gene>
    <name evidence="2 4" type="ORF">LOAG_10094</name>
</gene>
<dbReference type="Gene3D" id="1.20.5.350">
    <property type="match status" value="1"/>
</dbReference>
<dbReference type="GO" id="GO:0045214">
    <property type="term" value="P:sarcomere organization"/>
    <property type="evidence" value="ECO:0007669"/>
    <property type="project" value="TreeGrafter"/>
</dbReference>
<accession>A0A1I7VMU9</accession>
<feature type="compositionally biased region" description="Basic and acidic residues" evidence="1">
    <location>
        <begin position="344"/>
        <end position="360"/>
    </location>
</feature>
<feature type="compositionally biased region" description="Acidic residues" evidence="1">
    <location>
        <begin position="1"/>
        <end position="27"/>
    </location>
</feature>
<dbReference type="PANTHER" id="PTHR11521">
    <property type="entry name" value="TROPONIN T"/>
    <property type="match status" value="1"/>
</dbReference>
<dbReference type="PANTHER" id="PTHR11521:SF7">
    <property type="entry name" value="TROPONIN T"/>
    <property type="match status" value="1"/>
</dbReference>
<feature type="region of interest" description="Disordered" evidence="1">
    <location>
        <begin position="1"/>
        <end position="209"/>
    </location>
</feature>
<feature type="compositionally biased region" description="Basic and acidic residues" evidence="1">
    <location>
        <begin position="81"/>
        <end position="162"/>
    </location>
</feature>
<evidence type="ECO:0000256" key="1">
    <source>
        <dbReference type="SAM" id="MobiDB-lite"/>
    </source>
</evidence>
<dbReference type="EMBL" id="JH712094">
    <property type="protein sequence ID" value="EFO18402.1"/>
    <property type="molecule type" value="Genomic_DNA"/>
</dbReference>
<dbReference type="InterPro" id="IPR038077">
    <property type="entry name" value="Troponin_sf"/>
</dbReference>
<accession>A0A1S0TQJ4</accession>
<feature type="region of interest" description="Disordered" evidence="1">
    <location>
        <begin position="276"/>
        <end position="297"/>
    </location>
</feature>
<evidence type="ECO:0000313" key="4">
    <source>
        <dbReference type="WBParaSite" id="EN70_427"/>
    </source>
</evidence>
<dbReference type="KEGG" id="loa:LOAG_10094"/>
<dbReference type="InterPro" id="IPR027707">
    <property type="entry name" value="TNNT"/>
</dbReference>
<feature type="compositionally biased region" description="Low complexity" evidence="1">
    <location>
        <begin position="408"/>
        <end position="417"/>
    </location>
</feature>
<dbReference type="GO" id="GO:0005861">
    <property type="term" value="C:troponin complex"/>
    <property type="evidence" value="ECO:0007669"/>
    <property type="project" value="InterPro"/>
</dbReference>
<dbReference type="Proteomes" id="UP000095285">
    <property type="component" value="Unassembled WGS sequence"/>
</dbReference>
<dbReference type="GeneID" id="9947534"/>
<dbReference type="InParanoid" id="A0A1I7VMU9"/>
<dbReference type="GO" id="GO:0006936">
    <property type="term" value="P:muscle contraction"/>
    <property type="evidence" value="ECO:0007669"/>
    <property type="project" value="TreeGrafter"/>
</dbReference>
<protein>
    <submittedName>
        <fullName evidence="2 4">Troponin T</fullName>
    </submittedName>
</protein>
<evidence type="ECO:0000313" key="3">
    <source>
        <dbReference type="Proteomes" id="UP000095285"/>
    </source>
</evidence>
<feature type="region of interest" description="Disordered" evidence="1">
    <location>
        <begin position="321"/>
        <end position="451"/>
    </location>
</feature>
<proteinExistence type="predicted"/>
<dbReference type="CTD" id="9947534"/>
<dbReference type="eggNOG" id="KOG3634">
    <property type="taxonomic scope" value="Eukaryota"/>
</dbReference>
<reference evidence="2 3" key="1">
    <citation type="submission" date="2012-04" db="EMBL/GenBank/DDBJ databases">
        <title>The Genome Sequence of Loa loa.</title>
        <authorList>
            <consortium name="The Broad Institute Genome Sequencing Platform"/>
            <consortium name="Broad Institute Genome Sequencing Center for Infectious Disease"/>
            <person name="Nutman T.B."/>
            <person name="Fink D.L."/>
            <person name="Russ C."/>
            <person name="Young S."/>
            <person name="Zeng Q."/>
            <person name="Gargeya S."/>
            <person name="Alvarado L."/>
            <person name="Berlin A."/>
            <person name="Chapman S.B."/>
            <person name="Chen Z."/>
            <person name="Freedman E."/>
            <person name="Gellesch M."/>
            <person name="Goldberg J."/>
            <person name="Griggs A."/>
            <person name="Gujja S."/>
            <person name="Heilman E.R."/>
            <person name="Heiman D."/>
            <person name="Howarth C."/>
            <person name="Mehta T."/>
            <person name="Neiman D."/>
            <person name="Pearson M."/>
            <person name="Roberts A."/>
            <person name="Saif S."/>
            <person name="Shea T."/>
            <person name="Shenoy N."/>
            <person name="Sisk P."/>
            <person name="Stolte C."/>
            <person name="Sykes S."/>
            <person name="White J."/>
            <person name="Yandava C."/>
            <person name="Haas B."/>
            <person name="Henn M.R."/>
            <person name="Nusbaum C."/>
            <person name="Birren B."/>
        </authorList>
    </citation>
    <scope>NUCLEOTIDE SEQUENCE [LARGE SCALE GENOMIC DNA]</scope>
</reference>